<comment type="similarity">
    <text evidence="4">Belongs to the class I-like SAM-binding methyltransferase superfamily.</text>
</comment>
<dbReference type="Proteomes" id="UP000630445">
    <property type="component" value="Unassembled WGS sequence"/>
</dbReference>
<dbReference type="InterPro" id="IPR051654">
    <property type="entry name" value="Meroterpenoid_MTases"/>
</dbReference>
<dbReference type="GO" id="GO:0016740">
    <property type="term" value="F:transferase activity"/>
    <property type="evidence" value="ECO:0007669"/>
    <property type="project" value="UniProtKB-KW"/>
</dbReference>
<comment type="caution">
    <text evidence="5">The sequence shown here is derived from an EMBL/GenBank/DDBJ whole genome shotgun (WGS) entry which is preliminary data.</text>
</comment>
<evidence type="ECO:0008006" key="7">
    <source>
        <dbReference type="Google" id="ProtNLM"/>
    </source>
</evidence>
<organism evidence="5 6">
    <name type="scientific">Aspergillus hiratsukae</name>
    <dbReference type="NCBI Taxonomy" id="1194566"/>
    <lineage>
        <taxon>Eukaryota</taxon>
        <taxon>Fungi</taxon>
        <taxon>Dikarya</taxon>
        <taxon>Ascomycota</taxon>
        <taxon>Pezizomycotina</taxon>
        <taxon>Eurotiomycetes</taxon>
        <taxon>Eurotiomycetidae</taxon>
        <taxon>Eurotiales</taxon>
        <taxon>Aspergillaceae</taxon>
        <taxon>Aspergillus</taxon>
        <taxon>Aspergillus subgen. Fumigati</taxon>
    </lineage>
</organism>
<dbReference type="EMBL" id="JACBAD010001721">
    <property type="protein sequence ID" value="KAF7136789.1"/>
    <property type="molecule type" value="Genomic_DNA"/>
</dbReference>
<accession>A0A8H6PHZ9</accession>
<keyword evidence="2" id="KW-0808">Transferase</keyword>
<keyword evidence="6" id="KW-1185">Reference proteome</keyword>
<dbReference type="AlphaFoldDB" id="A0A8H6PHZ9"/>
<keyword evidence="3" id="KW-0949">S-adenosyl-L-methionine</keyword>
<dbReference type="SUPFAM" id="SSF53335">
    <property type="entry name" value="S-adenosyl-L-methionine-dependent methyltransferases"/>
    <property type="match status" value="1"/>
</dbReference>
<evidence type="ECO:0000256" key="3">
    <source>
        <dbReference type="ARBA" id="ARBA00022691"/>
    </source>
</evidence>
<dbReference type="PANTHER" id="PTHR35897">
    <property type="entry name" value="METHYLTRANSFERASE AUSD"/>
    <property type="match status" value="1"/>
</dbReference>
<dbReference type="OrthoDB" id="2094832at2759"/>
<gene>
    <name evidence="5" type="ORF">CNMCM5793_006307</name>
</gene>
<name>A0A8H6PHZ9_9EURO</name>
<dbReference type="PANTHER" id="PTHR35897:SF1">
    <property type="entry name" value="METHYLTRANSFERASE AUSD"/>
    <property type="match status" value="1"/>
</dbReference>
<reference evidence="5" key="1">
    <citation type="submission" date="2020-06" db="EMBL/GenBank/DDBJ databases">
        <title>Draft genome sequences of strains closely related to Aspergillus parafelis and Aspergillus hiratsukae.</title>
        <authorList>
            <person name="Dos Santos R.A.C."/>
            <person name="Rivero-Menendez O."/>
            <person name="Steenwyk J.L."/>
            <person name="Mead M.E."/>
            <person name="Goldman G.H."/>
            <person name="Alastruey-Izquierdo A."/>
            <person name="Rokas A."/>
        </authorList>
    </citation>
    <scope>NUCLEOTIDE SEQUENCE</scope>
    <source>
        <strain evidence="5">CNM-CM5793</strain>
    </source>
</reference>
<dbReference type="InterPro" id="IPR029063">
    <property type="entry name" value="SAM-dependent_MTases_sf"/>
</dbReference>
<comment type="pathway">
    <text evidence="1">Secondary metabolite biosynthesis.</text>
</comment>
<evidence type="ECO:0000256" key="4">
    <source>
        <dbReference type="ARBA" id="ARBA00038314"/>
    </source>
</evidence>
<evidence type="ECO:0000256" key="2">
    <source>
        <dbReference type="ARBA" id="ARBA00022679"/>
    </source>
</evidence>
<proteinExistence type="inferred from homology"/>
<protein>
    <recommendedName>
        <fullName evidence="7">Methyltransferase domain-containing protein</fullName>
    </recommendedName>
</protein>
<evidence type="ECO:0000313" key="6">
    <source>
        <dbReference type="Proteomes" id="UP000630445"/>
    </source>
</evidence>
<evidence type="ECO:0000313" key="5">
    <source>
        <dbReference type="EMBL" id="KAF7136789.1"/>
    </source>
</evidence>
<dbReference type="Gene3D" id="3.40.50.150">
    <property type="entry name" value="Vaccinia Virus protein VP39"/>
    <property type="match status" value="1"/>
</dbReference>
<evidence type="ECO:0000256" key="1">
    <source>
        <dbReference type="ARBA" id="ARBA00005179"/>
    </source>
</evidence>
<sequence>MNHFDTALAGRLGFIYFGIGGSRNFRDGDFAVPGQKSGESQDWDLIGIVDSKEDIVSLALHRESQVLYLLGIMQAEYSPWKDYGSQIHWDVLRIAGFGKDGSKRSLKLCSRQHLLHISLERTACTFGVLSARSVRYTHRYNPQDGHRIFVYQPLKLTENLSVLSDADFLSPKGSTKAANPGVTCDLFFTSQKIFEISANTTDEHMIPLLYRYPDFPARYVRRLKSEFSRAIKMVSVASEISLLSKLLDHVPECQYETAAGSWLPRYSSSFQTSSPDEDIPQFREASEQYQPSAFTSNSKGLFGELYVQDTQKWRQVFVKKSPHITVELLAFPDILRYFPPNHTQRVVAQSFRHAVDWFLDIELRRGEHVSDAYRTTLHLDPDAGECAGQRIHRFYFKRLEYNVRFFEFYSEWILQALGVQQPKGLTTSAFLEVPLVINGVSRGPLRYYLDHARRVLDPRESGVLSTLPVAFGLGDGHGGNLMVTEQKHASHDSIYNDAFFNVLYADLLCDDVSQIHKSGVMVSWDFQQGAVHIEYNIDVDTIGKVIALSKLDYVLLPLLESVARDSPWQMKNIEEVLSYGLFCCALLSRRFTARPDVFFLNLALGIRLAEDLKAVLREVFDWDKWHVFNLPSQPLTSVRHVHGTRQFPVSFDGCCMGTDIRKLILDGYSAESILGLDIERSFFNLGHVLYNESPNATGFRFRQADMLDPKFSETNIDLQDAYHFVHTANVIHLFGLKDQEIFFRNLVYLAKPGGRIWGRQVGLQEDEFQSSYKQPDGKGARFTIKEFRNFCLEITRWSLADINFEAQLVRYEEIRAPRKDKQWVLQWSIQVPPRKLATDRILLMEES</sequence>